<evidence type="ECO:0000313" key="2">
    <source>
        <dbReference type="Proteomes" id="UP000499080"/>
    </source>
</evidence>
<reference evidence="1 2" key="1">
    <citation type="journal article" date="2019" name="Sci. Rep.">
        <title>Orb-weaving spider Araneus ventricosus genome elucidates the spidroin gene catalogue.</title>
        <authorList>
            <person name="Kono N."/>
            <person name="Nakamura H."/>
            <person name="Ohtoshi R."/>
            <person name="Moran D.A.P."/>
            <person name="Shinohara A."/>
            <person name="Yoshida Y."/>
            <person name="Fujiwara M."/>
            <person name="Mori M."/>
            <person name="Tomita M."/>
            <person name="Arakawa K."/>
        </authorList>
    </citation>
    <scope>NUCLEOTIDE SEQUENCE [LARGE SCALE GENOMIC DNA]</scope>
</reference>
<dbReference type="AlphaFoldDB" id="A0A4Y2GZG8"/>
<organism evidence="1 2">
    <name type="scientific">Araneus ventricosus</name>
    <name type="common">Orbweaver spider</name>
    <name type="synonym">Epeira ventricosa</name>
    <dbReference type="NCBI Taxonomy" id="182803"/>
    <lineage>
        <taxon>Eukaryota</taxon>
        <taxon>Metazoa</taxon>
        <taxon>Ecdysozoa</taxon>
        <taxon>Arthropoda</taxon>
        <taxon>Chelicerata</taxon>
        <taxon>Arachnida</taxon>
        <taxon>Araneae</taxon>
        <taxon>Araneomorphae</taxon>
        <taxon>Entelegynae</taxon>
        <taxon>Araneoidea</taxon>
        <taxon>Araneidae</taxon>
        <taxon>Araneus</taxon>
    </lineage>
</organism>
<proteinExistence type="predicted"/>
<protein>
    <submittedName>
        <fullName evidence="1">Uncharacterized protein</fullName>
    </submittedName>
</protein>
<name>A0A4Y2GZG8_ARAVE</name>
<evidence type="ECO:0000313" key="1">
    <source>
        <dbReference type="EMBL" id="GBM58863.1"/>
    </source>
</evidence>
<gene>
    <name evidence="1" type="ORF">AVEN_87155_1</name>
</gene>
<dbReference type="Proteomes" id="UP000499080">
    <property type="component" value="Unassembled WGS sequence"/>
</dbReference>
<sequence>MSGHRISKRALAFSRDIEIVGDEFSPTVRGRAVARRLAIRIPASVLQLFQRLTFRGPLCLGKPRRLHLRLPYYAHGTHHFENPSCCEISDETRHFENPSY</sequence>
<keyword evidence="2" id="KW-1185">Reference proteome</keyword>
<accession>A0A4Y2GZG8</accession>
<comment type="caution">
    <text evidence="1">The sequence shown here is derived from an EMBL/GenBank/DDBJ whole genome shotgun (WGS) entry which is preliminary data.</text>
</comment>
<dbReference type="EMBL" id="BGPR01001652">
    <property type="protein sequence ID" value="GBM58863.1"/>
    <property type="molecule type" value="Genomic_DNA"/>
</dbReference>